<evidence type="ECO:0000313" key="1">
    <source>
        <dbReference type="EMBL" id="WZP07213.1"/>
    </source>
</evidence>
<evidence type="ECO:0000313" key="2">
    <source>
        <dbReference type="Proteomes" id="UP001472074"/>
    </source>
</evidence>
<keyword evidence="2" id="KW-1185">Reference proteome</keyword>
<gene>
    <name evidence="1" type="ORF">AADC60_24685</name>
</gene>
<accession>A0ABZ2ZGL0</accession>
<organism evidence="1 2">
    <name type="scientific">Cytobacillus pseudoceanisediminis</name>
    <dbReference type="NCBI Taxonomy" id="3051614"/>
    <lineage>
        <taxon>Bacteria</taxon>
        <taxon>Bacillati</taxon>
        <taxon>Bacillota</taxon>
        <taxon>Bacilli</taxon>
        <taxon>Bacillales</taxon>
        <taxon>Bacillaceae</taxon>
        <taxon>Cytobacillus</taxon>
    </lineage>
</organism>
<reference evidence="1 2" key="1">
    <citation type="submission" date="2024-04" db="EMBL/GenBank/DDBJ databases">
        <title>Screening of coral probiotics and analysis of their probiotic properties.</title>
        <authorList>
            <person name="Wang S."/>
        </authorList>
    </citation>
    <scope>NUCLEOTIDE SEQUENCE [LARGE SCALE GENOMIC DNA]</scope>
    <source>
        <strain evidence="1 2">GXU-Z9</strain>
    </source>
</reference>
<dbReference type="Gene3D" id="3.30.40.30">
    <property type="entry name" value="YqaI domain"/>
    <property type="match status" value="1"/>
</dbReference>
<name>A0ABZ2ZGL0_9BACI</name>
<dbReference type="Proteomes" id="UP001472074">
    <property type="component" value="Chromosome"/>
</dbReference>
<evidence type="ECO:0008006" key="3">
    <source>
        <dbReference type="Google" id="ProtNLM"/>
    </source>
</evidence>
<proteinExistence type="predicted"/>
<dbReference type="Pfam" id="PF09466">
    <property type="entry name" value="Yqai"/>
    <property type="match status" value="1"/>
</dbReference>
<dbReference type="EMBL" id="CP151651">
    <property type="protein sequence ID" value="WZP07213.1"/>
    <property type="molecule type" value="Genomic_DNA"/>
</dbReference>
<sequence>MHDIEHPDVTRAQRTGYPKVQMAVQPEHCGTDIYDSEILAGDAIILLPNGEILLEENLEDYLIEHLGFQFIKAK</sequence>
<dbReference type="RefSeq" id="WP_342025763.1">
    <property type="nucleotide sequence ID" value="NZ_CP151651.1"/>
</dbReference>
<dbReference type="InterPro" id="IPR018474">
    <property type="entry name" value="Uncharacterised_Yqai"/>
</dbReference>
<protein>
    <recommendedName>
        <fullName evidence="3">YqaI-like protein</fullName>
    </recommendedName>
</protein>
<dbReference type="SUPFAM" id="SSF160713">
    <property type="entry name" value="YqaI-like"/>
    <property type="match status" value="1"/>
</dbReference>
<dbReference type="InterPro" id="IPR023118">
    <property type="entry name" value="YqaI_dom_sf"/>
</dbReference>